<dbReference type="GO" id="GO:0015658">
    <property type="term" value="F:branched-chain amino acid transmembrane transporter activity"/>
    <property type="evidence" value="ECO:0007669"/>
    <property type="project" value="TreeGrafter"/>
</dbReference>
<evidence type="ECO:0000256" key="1">
    <source>
        <dbReference type="ARBA" id="ARBA00005417"/>
    </source>
</evidence>
<dbReference type="OrthoDB" id="9776369at2"/>
<evidence type="ECO:0000256" key="5">
    <source>
        <dbReference type="ARBA" id="ARBA00022970"/>
    </source>
</evidence>
<evidence type="ECO:0000256" key="4">
    <source>
        <dbReference type="ARBA" id="ARBA00022840"/>
    </source>
</evidence>
<keyword evidence="5" id="KW-0029">Amino-acid transport</keyword>
<dbReference type="CDD" id="cd03224">
    <property type="entry name" value="ABC_TM1139_LivF_branched"/>
    <property type="match status" value="1"/>
</dbReference>
<dbReference type="eggNOG" id="COG0410">
    <property type="taxonomic scope" value="Bacteria"/>
</dbReference>
<dbReference type="GO" id="GO:0005524">
    <property type="term" value="F:ATP binding"/>
    <property type="evidence" value="ECO:0007669"/>
    <property type="project" value="UniProtKB-KW"/>
</dbReference>
<evidence type="ECO:0000256" key="3">
    <source>
        <dbReference type="ARBA" id="ARBA00022741"/>
    </source>
</evidence>
<keyword evidence="2" id="KW-0813">Transport</keyword>
<accession>F7NHT5</accession>
<dbReference type="EMBL" id="AFGF01000056">
    <property type="protein sequence ID" value="EGO64460.1"/>
    <property type="molecule type" value="Genomic_DNA"/>
</dbReference>
<dbReference type="PROSITE" id="PS50893">
    <property type="entry name" value="ABC_TRANSPORTER_2"/>
    <property type="match status" value="1"/>
</dbReference>
<evidence type="ECO:0000256" key="2">
    <source>
        <dbReference type="ARBA" id="ARBA00022448"/>
    </source>
</evidence>
<keyword evidence="3" id="KW-0547">Nucleotide-binding</keyword>
<name>F7NHT5_9FIRM</name>
<evidence type="ECO:0000313" key="8">
    <source>
        <dbReference type="Proteomes" id="UP000003240"/>
    </source>
</evidence>
<dbReference type="InterPro" id="IPR003593">
    <property type="entry name" value="AAA+_ATPase"/>
</dbReference>
<proteinExistence type="inferred from homology"/>
<feature type="domain" description="ABC transporter" evidence="6">
    <location>
        <begin position="2"/>
        <end position="234"/>
    </location>
</feature>
<dbReference type="InterPro" id="IPR052156">
    <property type="entry name" value="BCAA_Transport_ATP-bd_LivF"/>
</dbReference>
<dbReference type="Gene3D" id="3.40.50.300">
    <property type="entry name" value="P-loop containing nucleotide triphosphate hydrolases"/>
    <property type="match status" value="1"/>
</dbReference>
<evidence type="ECO:0000259" key="6">
    <source>
        <dbReference type="PROSITE" id="PS50893"/>
    </source>
</evidence>
<dbReference type="RefSeq" id="WP_004573222.1">
    <property type="nucleotide sequence ID" value="NZ_AFGF01000056.1"/>
</dbReference>
<evidence type="ECO:0000313" key="7">
    <source>
        <dbReference type="EMBL" id="EGO64460.1"/>
    </source>
</evidence>
<dbReference type="PROSITE" id="PS00211">
    <property type="entry name" value="ABC_TRANSPORTER_1"/>
    <property type="match status" value="1"/>
</dbReference>
<organism evidence="7 8">
    <name type="scientific">Acetonema longum DSM 6540</name>
    <dbReference type="NCBI Taxonomy" id="1009370"/>
    <lineage>
        <taxon>Bacteria</taxon>
        <taxon>Bacillati</taxon>
        <taxon>Bacillota</taxon>
        <taxon>Negativicutes</taxon>
        <taxon>Acetonemataceae</taxon>
        <taxon>Acetonema</taxon>
    </lineage>
</organism>
<dbReference type="PANTHER" id="PTHR43820:SF4">
    <property type="entry name" value="HIGH-AFFINITY BRANCHED-CHAIN AMINO ACID TRANSPORT ATP-BINDING PROTEIN LIVF"/>
    <property type="match status" value="1"/>
</dbReference>
<reference evidence="7 8" key="1">
    <citation type="journal article" date="2011" name="EMBO J.">
        <title>Structural diversity of bacterial flagellar motors.</title>
        <authorList>
            <person name="Chen S."/>
            <person name="Beeby M."/>
            <person name="Murphy G.E."/>
            <person name="Leadbetter J.R."/>
            <person name="Hendrixson D.R."/>
            <person name="Briegel A."/>
            <person name="Li Z."/>
            <person name="Shi J."/>
            <person name="Tocheva E.I."/>
            <person name="Muller A."/>
            <person name="Dobro M.J."/>
            <person name="Jensen G.J."/>
        </authorList>
    </citation>
    <scope>NUCLEOTIDE SEQUENCE [LARGE SCALE GENOMIC DNA]</scope>
    <source>
        <strain evidence="7 8">DSM 6540</strain>
    </source>
</reference>
<dbReference type="STRING" id="1009370.ALO_08163"/>
<dbReference type="SUPFAM" id="SSF52540">
    <property type="entry name" value="P-loop containing nucleoside triphosphate hydrolases"/>
    <property type="match status" value="1"/>
</dbReference>
<dbReference type="Pfam" id="PF00005">
    <property type="entry name" value="ABC_tran"/>
    <property type="match status" value="1"/>
</dbReference>
<keyword evidence="8" id="KW-1185">Reference proteome</keyword>
<dbReference type="AlphaFoldDB" id="F7NHT5"/>
<dbReference type="SMART" id="SM00382">
    <property type="entry name" value="AAA"/>
    <property type="match status" value="1"/>
</dbReference>
<dbReference type="PANTHER" id="PTHR43820">
    <property type="entry name" value="HIGH-AFFINITY BRANCHED-CHAIN AMINO ACID TRANSPORT ATP-BINDING PROTEIN LIVF"/>
    <property type="match status" value="1"/>
</dbReference>
<dbReference type="InterPro" id="IPR003439">
    <property type="entry name" value="ABC_transporter-like_ATP-bd"/>
</dbReference>
<protein>
    <submittedName>
        <fullName evidence="7">ABC transporter-like protein</fullName>
    </submittedName>
</protein>
<comment type="caution">
    <text evidence="7">The sequence shown here is derived from an EMBL/GenBank/DDBJ whole genome shotgun (WGS) entry which is preliminary data.</text>
</comment>
<dbReference type="GO" id="GO:0016887">
    <property type="term" value="F:ATP hydrolysis activity"/>
    <property type="evidence" value="ECO:0007669"/>
    <property type="project" value="InterPro"/>
</dbReference>
<comment type="similarity">
    <text evidence="1">Belongs to the ABC transporter superfamily.</text>
</comment>
<keyword evidence="4" id="KW-0067">ATP-binding</keyword>
<sequence length="234" mass="25065">MLQVVDLKLGYKGIPAIQGVSFAVKAGEVVAIVGANGAGKSTLIRGISGLLPAMDGSIVFQGTTISNWPAHRIVGQGIAHVPEGRLTFARMTVEQNLALGAFTVPNKAKQEKLYAEVYDMFPRLAERRQQIAGTLSGGEQQMLAIARGLMSDPRLILLDEPSLGLAPKLVSQIFGLIATIKQHGKTILLVEQNVHEALELADRAYVLQTGRMVTEGSGRELLGSELVRKAYLGI</sequence>
<dbReference type="InterPro" id="IPR017871">
    <property type="entry name" value="ABC_transporter-like_CS"/>
</dbReference>
<dbReference type="GO" id="GO:0015807">
    <property type="term" value="P:L-amino acid transport"/>
    <property type="evidence" value="ECO:0007669"/>
    <property type="project" value="TreeGrafter"/>
</dbReference>
<dbReference type="InterPro" id="IPR027417">
    <property type="entry name" value="P-loop_NTPase"/>
</dbReference>
<gene>
    <name evidence="7" type="ORF">ALO_08163</name>
</gene>
<dbReference type="Proteomes" id="UP000003240">
    <property type="component" value="Unassembled WGS sequence"/>
</dbReference>